<name>A0A915IBE0_ROMCU</name>
<dbReference type="AlphaFoldDB" id="A0A915IBE0"/>
<reference evidence="2" key="1">
    <citation type="submission" date="2022-11" db="UniProtKB">
        <authorList>
            <consortium name="WormBaseParasite"/>
        </authorList>
    </citation>
    <scope>IDENTIFICATION</scope>
</reference>
<dbReference type="WBParaSite" id="nRc.2.0.1.t11098-RA">
    <property type="protein sequence ID" value="nRc.2.0.1.t11098-RA"/>
    <property type="gene ID" value="nRc.2.0.1.g11098"/>
</dbReference>
<sequence length="114" mass="12766">MVSFGQKGRTSAIIQLPPPSGLFILFSQRRERSIKVIQSLPTVVTNVPEKKNDCPNPQFPAITELFLEKRSPLSVACDTLAIKCSKSRSNEYKNINIRTKIQISKTLFILSMDG</sequence>
<keyword evidence="1" id="KW-1185">Reference proteome</keyword>
<organism evidence="1 2">
    <name type="scientific">Romanomermis culicivorax</name>
    <name type="common">Nematode worm</name>
    <dbReference type="NCBI Taxonomy" id="13658"/>
    <lineage>
        <taxon>Eukaryota</taxon>
        <taxon>Metazoa</taxon>
        <taxon>Ecdysozoa</taxon>
        <taxon>Nematoda</taxon>
        <taxon>Enoplea</taxon>
        <taxon>Dorylaimia</taxon>
        <taxon>Mermithida</taxon>
        <taxon>Mermithoidea</taxon>
        <taxon>Mermithidae</taxon>
        <taxon>Romanomermis</taxon>
    </lineage>
</organism>
<dbReference type="Proteomes" id="UP000887565">
    <property type="component" value="Unplaced"/>
</dbReference>
<protein>
    <submittedName>
        <fullName evidence="2">Uncharacterized protein</fullName>
    </submittedName>
</protein>
<evidence type="ECO:0000313" key="1">
    <source>
        <dbReference type="Proteomes" id="UP000887565"/>
    </source>
</evidence>
<proteinExistence type="predicted"/>
<evidence type="ECO:0000313" key="2">
    <source>
        <dbReference type="WBParaSite" id="nRc.2.0.1.t11098-RA"/>
    </source>
</evidence>
<accession>A0A915IBE0</accession>